<dbReference type="PANTHER" id="PTHR45586:SF1">
    <property type="entry name" value="LIPOPOLYSACCHARIDE ASSEMBLY PROTEIN B"/>
    <property type="match status" value="1"/>
</dbReference>
<dbReference type="InterPro" id="IPR018704">
    <property type="entry name" value="SecYEG/CpoB_TPR"/>
</dbReference>
<accession>A0A369CI35</accession>
<evidence type="ECO:0000256" key="3">
    <source>
        <dbReference type="PROSITE-ProRule" id="PRU00339"/>
    </source>
</evidence>
<dbReference type="SMART" id="SM00028">
    <property type="entry name" value="TPR"/>
    <property type="match status" value="11"/>
</dbReference>
<dbReference type="PANTHER" id="PTHR45586">
    <property type="entry name" value="TPR REPEAT-CONTAINING PROTEIN PA4667"/>
    <property type="match status" value="1"/>
</dbReference>
<comment type="caution">
    <text evidence="6">The sequence shown here is derived from an EMBL/GenBank/DDBJ whole genome shotgun (WGS) entry which is preliminary data.</text>
</comment>
<feature type="signal peptide" evidence="4">
    <location>
        <begin position="1"/>
        <end position="20"/>
    </location>
</feature>
<dbReference type="RefSeq" id="WP_114278078.1">
    <property type="nucleotide sequence ID" value="NZ_QPJY01000001.1"/>
</dbReference>
<dbReference type="PROSITE" id="PS51257">
    <property type="entry name" value="PROKAR_LIPOPROTEIN"/>
    <property type="match status" value="1"/>
</dbReference>
<keyword evidence="1" id="KW-0677">Repeat</keyword>
<dbReference type="InterPro" id="IPR051012">
    <property type="entry name" value="CellSynth/LPSAsmb/PSIAsmb"/>
</dbReference>
<feature type="chain" id="PRO_5016967430" evidence="4">
    <location>
        <begin position="21"/>
        <end position="584"/>
    </location>
</feature>
<dbReference type="OrthoDB" id="9766710at2"/>
<evidence type="ECO:0000256" key="2">
    <source>
        <dbReference type="ARBA" id="ARBA00022803"/>
    </source>
</evidence>
<evidence type="ECO:0000256" key="4">
    <source>
        <dbReference type="SAM" id="SignalP"/>
    </source>
</evidence>
<reference evidence="6 7" key="1">
    <citation type="submission" date="2018-07" db="EMBL/GenBank/DDBJ databases">
        <title>Genomic Encyclopedia of Type Strains, Phase IV (KMG-IV): sequencing the most valuable type-strain genomes for metagenomic binning, comparative biology and taxonomic classification.</title>
        <authorList>
            <person name="Goeker M."/>
        </authorList>
    </citation>
    <scope>NUCLEOTIDE SEQUENCE [LARGE SCALE GENOMIC DNA]</scope>
    <source>
        <strain evidence="6 7">DSM 26407</strain>
    </source>
</reference>
<dbReference type="InterPro" id="IPR019734">
    <property type="entry name" value="TPR_rpt"/>
</dbReference>
<protein>
    <submittedName>
        <fullName evidence="6">Flp pilus assembly protein TadD</fullName>
    </submittedName>
</protein>
<organism evidence="6 7">
    <name type="scientific">Thioalbus denitrificans</name>
    <dbReference type="NCBI Taxonomy" id="547122"/>
    <lineage>
        <taxon>Bacteria</taxon>
        <taxon>Pseudomonadati</taxon>
        <taxon>Pseudomonadota</taxon>
        <taxon>Gammaproteobacteria</taxon>
        <taxon>Chromatiales</taxon>
        <taxon>Ectothiorhodospiraceae</taxon>
        <taxon>Thioalbus</taxon>
    </lineage>
</organism>
<dbReference type="Pfam" id="PF09976">
    <property type="entry name" value="TPR_21"/>
    <property type="match status" value="1"/>
</dbReference>
<dbReference type="InterPro" id="IPR011990">
    <property type="entry name" value="TPR-like_helical_dom_sf"/>
</dbReference>
<evidence type="ECO:0000313" key="6">
    <source>
        <dbReference type="EMBL" id="RCX33211.1"/>
    </source>
</evidence>
<evidence type="ECO:0000313" key="7">
    <source>
        <dbReference type="Proteomes" id="UP000252707"/>
    </source>
</evidence>
<name>A0A369CI35_9GAMM</name>
<dbReference type="AlphaFoldDB" id="A0A369CI35"/>
<dbReference type="Pfam" id="PF13432">
    <property type="entry name" value="TPR_16"/>
    <property type="match status" value="1"/>
</dbReference>
<dbReference type="PROSITE" id="PS50005">
    <property type="entry name" value="TPR"/>
    <property type="match status" value="3"/>
</dbReference>
<dbReference type="Gene3D" id="1.25.40.10">
    <property type="entry name" value="Tetratricopeptide repeat domain"/>
    <property type="match status" value="4"/>
</dbReference>
<dbReference type="Pfam" id="PF14559">
    <property type="entry name" value="TPR_19"/>
    <property type="match status" value="3"/>
</dbReference>
<keyword evidence="7" id="KW-1185">Reference proteome</keyword>
<proteinExistence type="predicted"/>
<evidence type="ECO:0000256" key="1">
    <source>
        <dbReference type="ARBA" id="ARBA00022737"/>
    </source>
</evidence>
<sequence length="584" mass="63952">MKCLLPILAFILAGALGGCATQGAVTTGPATETAAAPAAAGEETTPPSGDFSPEVLYSLLVAEIAGQRGDLATALALYLEAARETRDAGIAERTARIAMAVRDTERSIEATRIWLEAAPESQEARQLLAINLIKAGRAEEALQQLDRLMNADQTDPARRFLIIAALLGREHTGPTALEVMRGLVEKHSDQPEAHYALGELAVSENDSGLALQAVDEALRLKPDWTEAMVLRARALTLAGETDAALAYLDAAGREHPQDNELAMARARLLIQADRMDEAHAAFQALVRRNPDNGDALFALGLLSLQAGLDKEAERAFRRLLEVDGKTSARAPFYLGQVAEKRKDYEAALDWYSEVRSGPNFNEAQLRIAVVLARLERIDEALAQLEDIASRNPAQRPRLYLVEGEILTNAGRLEQAMDIYNQALLELPGNTDIRYARALLAEKMDNLDLLESDLKLLIERDPDNALALNALGYTLADRTDRHAEALQYISQALELSPDDAAIIDSMGWVQYRLGDLEAAERHLRRALELRKGDPEIAAHLGEVLWARGRRDAAREVWQSALADHPDDAILRETITRLTGQEPPRP</sequence>
<evidence type="ECO:0000259" key="5">
    <source>
        <dbReference type="Pfam" id="PF09976"/>
    </source>
</evidence>
<dbReference type="SUPFAM" id="SSF48452">
    <property type="entry name" value="TPR-like"/>
    <property type="match status" value="2"/>
</dbReference>
<keyword evidence="2 3" id="KW-0802">TPR repeat</keyword>
<feature type="repeat" description="TPR" evidence="3">
    <location>
        <begin position="191"/>
        <end position="224"/>
    </location>
</feature>
<feature type="repeat" description="TPR" evidence="3">
    <location>
        <begin position="499"/>
        <end position="532"/>
    </location>
</feature>
<keyword evidence="4" id="KW-0732">Signal</keyword>
<dbReference type="EMBL" id="QPJY01000001">
    <property type="protein sequence ID" value="RCX33211.1"/>
    <property type="molecule type" value="Genomic_DNA"/>
</dbReference>
<feature type="domain" description="Ancillary SecYEG translocon subunit/Cell division coordinator CpoB TPR" evidence="5">
    <location>
        <begin position="305"/>
        <end position="446"/>
    </location>
</feature>
<gene>
    <name evidence="6" type="ORF">DFQ59_101512</name>
</gene>
<feature type="repeat" description="TPR" evidence="3">
    <location>
        <begin position="396"/>
        <end position="429"/>
    </location>
</feature>
<dbReference type="Proteomes" id="UP000252707">
    <property type="component" value="Unassembled WGS sequence"/>
</dbReference>